<dbReference type="SUPFAM" id="SSF89447">
    <property type="entry name" value="AbrB/MazE/MraZ-like"/>
    <property type="match status" value="1"/>
</dbReference>
<feature type="region of interest" description="Disordered" evidence="1">
    <location>
        <begin position="62"/>
        <end position="81"/>
    </location>
</feature>
<dbReference type="SMART" id="SM00966">
    <property type="entry name" value="SpoVT_AbrB"/>
    <property type="match status" value="1"/>
</dbReference>
<protein>
    <submittedName>
        <fullName evidence="3">AbrB family transcriptional regulator</fullName>
    </submittedName>
</protein>
<dbReference type="Gene3D" id="2.10.260.10">
    <property type="match status" value="1"/>
</dbReference>
<evidence type="ECO:0000259" key="2">
    <source>
        <dbReference type="SMART" id="SM00966"/>
    </source>
</evidence>
<dbReference type="NCBIfam" id="TIGR01439">
    <property type="entry name" value="lp_hng_hel_AbrB"/>
    <property type="match status" value="1"/>
</dbReference>
<organism evidence="3 4">
    <name type="scientific">Tamilnaduibacter salinus</name>
    <dbReference type="NCBI Taxonomy" id="1484056"/>
    <lineage>
        <taxon>Bacteria</taxon>
        <taxon>Pseudomonadati</taxon>
        <taxon>Pseudomonadota</taxon>
        <taxon>Gammaproteobacteria</taxon>
        <taxon>Pseudomonadales</taxon>
        <taxon>Marinobacteraceae</taxon>
        <taxon>Tamilnaduibacter</taxon>
    </lineage>
</organism>
<comment type="caution">
    <text evidence="3">The sequence shown here is derived from an EMBL/GenBank/DDBJ whole genome shotgun (WGS) entry which is preliminary data.</text>
</comment>
<dbReference type="GO" id="GO:0003677">
    <property type="term" value="F:DNA binding"/>
    <property type="evidence" value="ECO:0007669"/>
    <property type="project" value="InterPro"/>
</dbReference>
<name>A0A2A2I0K5_9GAMM</name>
<evidence type="ECO:0000256" key="1">
    <source>
        <dbReference type="SAM" id="MobiDB-lite"/>
    </source>
</evidence>
<feature type="domain" description="SpoVT-AbrB" evidence="2">
    <location>
        <begin position="6"/>
        <end position="50"/>
    </location>
</feature>
<proteinExistence type="predicted"/>
<evidence type="ECO:0000313" key="4">
    <source>
        <dbReference type="Proteomes" id="UP000218332"/>
    </source>
</evidence>
<dbReference type="Proteomes" id="UP000218332">
    <property type="component" value="Unassembled WGS sequence"/>
</dbReference>
<dbReference type="RefSeq" id="WP_095612365.1">
    <property type="nucleotide sequence ID" value="NZ_NMPM01000136.1"/>
</dbReference>
<reference evidence="3 4" key="1">
    <citation type="submission" date="2017-07" db="EMBL/GenBank/DDBJ databases">
        <title>Tamlnaduibacter salinus (Mi-7) genome sequencing.</title>
        <authorList>
            <person name="Verma A."/>
            <person name="Krishnamurthi S."/>
        </authorList>
    </citation>
    <scope>NUCLEOTIDE SEQUENCE [LARGE SCALE GENOMIC DNA]</scope>
    <source>
        <strain evidence="3 4">Mi-7</strain>
    </source>
</reference>
<dbReference type="EMBL" id="NMPM01000136">
    <property type="protein sequence ID" value="PAV24543.1"/>
    <property type="molecule type" value="Genomic_DNA"/>
</dbReference>
<gene>
    <name evidence="3" type="ORF">CF392_15700</name>
</gene>
<accession>A0A2A2I0K5</accession>
<keyword evidence="4" id="KW-1185">Reference proteome</keyword>
<dbReference type="InterPro" id="IPR007159">
    <property type="entry name" value="SpoVT-AbrB_dom"/>
</dbReference>
<dbReference type="InterPro" id="IPR037914">
    <property type="entry name" value="SpoVT-AbrB_sf"/>
</dbReference>
<evidence type="ECO:0000313" key="3">
    <source>
        <dbReference type="EMBL" id="PAV24543.1"/>
    </source>
</evidence>
<dbReference type="Pfam" id="PF04014">
    <property type="entry name" value="MazE_antitoxin"/>
    <property type="match status" value="1"/>
</dbReference>
<sequence>MIKGESTVSAKGQLVIPREIRQALDVQQGDKLAWVVDDDGTLRVTLAKGDLMALKGRIKSGGKSVSVEDMDEAVQAGASGE</sequence>
<dbReference type="AlphaFoldDB" id="A0A2A2I0K5"/>